<proteinExistence type="predicted"/>
<dbReference type="OMA" id="CEDTCLM"/>
<dbReference type="SUPFAM" id="SSF57362">
    <property type="entry name" value="BPTI-like"/>
    <property type="match status" value="1"/>
</dbReference>
<feature type="domain" description="BPTI/Kunitz inhibitor" evidence="2">
    <location>
        <begin position="31"/>
        <end position="86"/>
    </location>
</feature>
<dbReference type="InterPro" id="IPR002223">
    <property type="entry name" value="Kunitz_BPTI"/>
</dbReference>
<name>A0A6J1M675_DROHY</name>
<evidence type="ECO:0000259" key="2">
    <source>
        <dbReference type="PROSITE" id="PS50279"/>
    </source>
</evidence>
<dbReference type="KEGG" id="dhe:111601994"/>
<keyword evidence="3" id="KW-1185">Reference proteome</keyword>
<sequence>MRRFNQVLSLLMLGFIALFINGTDGIISMRCFKRPNVGPSCGKRGLYFNYEVVENMCRGFIYTGCNTEINTDENRFETVEDCEDTCLMYQI</sequence>
<dbReference type="RefSeq" id="XP_023174654.2">
    <property type="nucleotide sequence ID" value="XM_023318886.2"/>
</dbReference>
<dbReference type="OrthoDB" id="4473401at2759"/>
<reference evidence="4" key="1">
    <citation type="submission" date="2025-08" db="UniProtKB">
        <authorList>
            <consortium name="RefSeq"/>
        </authorList>
    </citation>
    <scope>IDENTIFICATION</scope>
    <source>
        <strain evidence="4">15085-1641.00</strain>
        <tissue evidence="4">Whole body</tissue>
    </source>
</reference>
<dbReference type="GeneID" id="111601994"/>
<dbReference type="PROSITE" id="PS50279">
    <property type="entry name" value="BPTI_KUNITZ_2"/>
    <property type="match status" value="1"/>
</dbReference>
<evidence type="ECO:0000313" key="4">
    <source>
        <dbReference type="RefSeq" id="XP_023174654.2"/>
    </source>
</evidence>
<dbReference type="Proteomes" id="UP000504633">
    <property type="component" value="Unplaced"/>
</dbReference>
<feature type="signal peptide" evidence="1">
    <location>
        <begin position="1"/>
        <end position="25"/>
    </location>
</feature>
<dbReference type="GO" id="GO:0004867">
    <property type="term" value="F:serine-type endopeptidase inhibitor activity"/>
    <property type="evidence" value="ECO:0007669"/>
    <property type="project" value="InterPro"/>
</dbReference>
<protein>
    <submittedName>
        <fullName evidence="4">Protease inhibitor-like</fullName>
    </submittedName>
</protein>
<keyword evidence="1" id="KW-0732">Signal</keyword>
<feature type="chain" id="PRO_5027076296" evidence="1">
    <location>
        <begin position="26"/>
        <end position="91"/>
    </location>
</feature>
<dbReference type="SMART" id="SM00131">
    <property type="entry name" value="KU"/>
    <property type="match status" value="1"/>
</dbReference>
<dbReference type="CDD" id="cd00109">
    <property type="entry name" value="Kunitz-type"/>
    <property type="match status" value="1"/>
</dbReference>
<gene>
    <name evidence="4" type="primary">LOC111601994</name>
</gene>
<evidence type="ECO:0000256" key="1">
    <source>
        <dbReference type="SAM" id="SignalP"/>
    </source>
</evidence>
<dbReference type="Gene3D" id="4.10.410.10">
    <property type="entry name" value="Pancreatic trypsin inhibitor Kunitz domain"/>
    <property type="match status" value="1"/>
</dbReference>
<organism evidence="3 4">
    <name type="scientific">Drosophila hydei</name>
    <name type="common">Fruit fly</name>
    <dbReference type="NCBI Taxonomy" id="7224"/>
    <lineage>
        <taxon>Eukaryota</taxon>
        <taxon>Metazoa</taxon>
        <taxon>Ecdysozoa</taxon>
        <taxon>Arthropoda</taxon>
        <taxon>Hexapoda</taxon>
        <taxon>Insecta</taxon>
        <taxon>Pterygota</taxon>
        <taxon>Neoptera</taxon>
        <taxon>Endopterygota</taxon>
        <taxon>Diptera</taxon>
        <taxon>Brachycera</taxon>
        <taxon>Muscomorpha</taxon>
        <taxon>Ephydroidea</taxon>
        <taxon>Drosophilidae</taxon>
        <taxon>Drosophila</taxon>
    </lineage>
</organism>
<keyword evidence="4" id="KW-0646">Protease inhibitor</keyword>
<dbReference type="InterPro" id="IPR036880">
    <property type="entry name" value="Kunitz_BPTI_sf"/>
</dbReference>
<dbReference type="AlphaFoldDB" id="A0A6J1M675"/>
<accession>A0A6J1M675</accession>
<evidence type="ECO:0000313" key="3">
    <source>
        <dbReference type="Proteomes" id="UP000504633"/>
    </source>
</evidence>
<dbReference type="Pfam" id="PF00014">
    <property type="entry name" value="Kunitz_BPTI"/>
    <property type="match status" value="1"/>
</dbReference>